<sequence length="422" mass="43916">MRVGLVCPYSFDVPGGVQAHVADLAEVLLEQGHEVSVLAPVSTPAPDPAGGEPDPLPPWLVSSGGAVPVSYNGSVARVSFGPVVGLRVRRWLAEGGFDVVHLHEPVTPSIALIAMLAAEVPLVATFHTASLRSRALQAALPLVRPGLEKLSARIAVSEDARRRVVEHLGGDAVVVPNGVHVDRYASAPVRQEWRGRPGAPVLLFLGRFEEPRKGFGVLAEALPVLRAEHPGLRVLVAGRGDPRAARALAGEHADCLELLGSVSEADKASLLASADLYVAPQTAGESFGIVLVEAMSAGTPVLASALPAFSRVLDGGALGQLVPVGDPAALAAAASSLLGDDERRRRLAGEASRAVRRYDWSVVAHRVLTVYETVLSGVRGGEAALGELGDDPAAGRLLTQWRDTTATAQLPAPAVRTGEVLP</sequence>
<evidence type="ECO:0000256" key="1">
    <source>
        <dbReference type="ARBA" id="ARBA00022676"/>
    </source>
</evidence>
<dbReference type="Pfam" id="PF13692">
    <property type="entry name" value="Glyco_trans_1_4"/>
    <property type="match status" value="1"/>
</dbReference>
<keyword evidence="1" id="KW-0328">Glycosyltransferase</keyword>
<reference evidence="4 5" key="1">
    <citation type="submission" date="2019-07" db="EMBL/GenBank/DDBJ databases">
        <title>Quadrisphaera sp. strain DD2A genome sequencing and assembly.</title>
        <authorList>
            <person name="Kim I."/>
        </authorList>
    </citation>
    <scope>NUCLEOTIDE SEQUENCE [LARGE SCALE GENOMIC DNA]</scope>
    <source>
        <strain evidence="4 5">DD2A</strain>
    </source>
</reference>
<proteinExistence type="predicted"/>
<evidence type="ECO:0000313" key="5">
    <source>
        <dbReference type="Proteomes" id="UP000321234"/>
    </source>
</evidence>
<dbReference type="RefSeq" id="WP_147924990.1">
    <property type="nucleotide sequence ID" value="NZ_VKAC01000002.1"/>
</dbReference>
<keyword evidence="5" id="KW-1185">Reference proteome</keyword>
<dbReference type="EMBL" id="VKAC01000002">
    <property type="protein sequence ID" value="TXR57349.1"/>
    <property type="molecule type" value="Genomic_DNA"/>
</dbReference>
<dbReference type="PANTHER" id="PTHR45947">
    <property type="entry name" value="SULFOQUINOVOSYL TRANSFERASE SQD2"/>
    <property type="match status" value="1"/>
</dbReference>
<evidence type="ECO:0000259" key="3">
    <source>
        <dbReference type="Pfam" id="PF13439"/>
    </source>
</evidence>
<dbReference type="SUPFAM" id="SSF53756">
    <property type="entry name" value="UDP-Glycosyltransferase/glycogen phosphorylase"/>
    <property type="match status" value="1"/>
</dbReference>
<organism evidence="4 5">
    <name type="scientific">Quadrisphaera setariae</name>
    <dbReference type="NCBI Taxonomy" id="2593304"/>
    <lineage>
        <taxon>Bacteria</taxon>
        <taxon>Bacillati</taxon>
        <taxon>Actinomycetota</taxon>
        <taxon>Actinomycetes</taxon>
        <taxon>Kineosporiales</taxon>
        <taxon>Kineosporiaceae</taxon>
        <taxon>Quadrisphaera</taxon>
    </lineage>
</organism>
<evidence type="ECO:0000256" key="2">
    <source>
        <dbReference type="ARBA" id="ARBA00022679"/>
    </source>
</evidence>
<dbReference type="OrthoDB" id="5240531at2"/>
<evidence type="ECO:0000313" key="4">
    <source>
        <dbReference type="EMBL" id="TXR57349.1"/>
    </source>
</evidence>
<dbReference type="Proteomes" id="UP000321234">
    <property type="component" value="Unassembled WGS sequence"/>
</dbReference>
<feature type="domain" description="Glycosyltransferase subfamily 4-like N-terminal" evidence="3">
    <location>
        <begin position="14"/>
        <end position="183"/>
    </location>
</feature>
<keyword evidence="2 4" id="KW-0808">Transferase</keyword>
<name>A0A5C8ZJM5_9ACTN</name>
<dbReference type="InterPro" id="IPR028098">
    <property type="entry name" value="Glyco_trans_4-like_N"/>
</dbReference>
<protein>
    <submittedName>
        <fullName evidence="4">Glycosyltransferase family 4 protein</fullName>
    </submittedName>
</protein>
<dbReference type="Gene3D" id="3.40.50.2000">
    <property type="entry name" value="Glycogen Phosphorylase B"/>
    <property type="match status" value="2"/>
</dbReference>
<gene>
    <name evidence="4" type="ORF">FMM08_03585</name>
</gene>
<dbReference type="PANTHER" id="PTHR45947:SF3">
    <property type="entry name" value="SULFOQUINOVOSYL TRANSFERASE SQD2"/>
    <property type="match status" value="1"/>
</dbReference>
<dbReference type="GO" id="GO:0016758">
    <property type="term" value="F:hexosyltransferase activity"/>
    <property type="evidence" value="ECO:0007669"/>
    <property type="project" value="TreeGrafter"/>
</dbReference>
<comment type="caution">
    <text evidence="4">The sequence shown here is derived from an EMBL/GenBank/DDBJ whole genome shotgun (WGS) entry which is preliminary data.</text>
</comment>
<dbReference type="Pfam" id="PF13439">
    <property type="entry name" value="Glyco_transf_4"/>
    <property type="match status" value="1"/>
</dbReference>
<dbReference type="AlphaFoldDB" id="A0A5C8ZJM5"/>
<dbReference type="GO" id="GO:1901137">
    <property type="term" value="P:carbohydrate derivative biosynthetic process"/>
    <property type="evidence" value="ECO:0007669"/>
    <property type="project" value="UniProtKB-ARBA"/>
</dbReference>
<dbReference type="InterPro" id="IPR050194">
    <property type="entry name" value="Glycosyltransferase_grp1"/>
</dbReference>
<accession>A0A5C8ZJM5</accession>
<dbReference type="CDD" id="cd03801">
    <property type="entry name" value="GT4_PimA-like"/>
    <property type="match status" value="1"/>
</dbReference>